<evidence type="ECO:0000313" key="2">
    <source>
        <dbReference type="Proteomes" id="UP000076842"/>
    </source>
</evidence>
<evidence type="ECO:0000313" key="1">
    <source>
        <dbReference type="EMBL" id="KZT56071.1"/>
    </source>
</evidence>
<dbReference type="STRING" id="1353952.A0A165F2U8"/>
<proteinExistence type="predicted"/>
<dbReference type="InterPro" id="IPR011990">
    <property type="entry name" value="TPR-like_helical_dom_sf"/>
</dbReference>
<gene>
    <name evidence="1" type="ORF">CALCODRAFT_484284</name>
</gene>
<dbReference type="Gene3D" id="1.25.40.10">
    <property type="entry name" value="Tetratricopeptide repeat domain"/>
    <property type="match status" value="1"/>
</dbReference>
<name>A0A165F2U8_9BASI</name>
<sequence length="109" mass="11585">MLNTAKATYEMFGLDVADCTQRLGEVLVAQGQYEEAAKTLTAAMASFEKIGDLLSWANCAGNVGNVLGLQGHYQEAMDLLKHATSVFDKRGDPLGAANCRGTLGDSLLM</sequence>
<dbReference type="Pfam" id="PF13424">
    <property type="entry name" value="TPR_12"/>
    <property type="match status" value="1"/>
</dbReference>
<accession>A0A165F2U8</accession>
<reference evidence="1 2" key="1">
    <citation type="journal article" date="2016" name="Mol. Biol. Evol.">
        <title>Comparative Genomics of Early-Diverging Mushroom-Forming Fungi Provides Insights into the Origins of Lignocellulose Decay Capabilities.</title>
        <authorList>
            <person name="Nagy L.G."/>
            <person name="Riley R."/>
            <person name="Tritt A."/>
            <person name="Adam C."/>
            <person name="Daum C."/>
            <person name="Floudas D."/>
            <person name="Sun H."/>
            <person name="Yadav J.S."/>
            <person name="Pangilinan J."/>
            <person name="Larsson K.H."/>
            <person name="Matsuura K."/>
            <person name="Barry K."/>
            <person name="Labutti K."/>
            <person name="Kuo R."/>
            <person name="Ohm R.A."/>
            <person name="Bhattacharya S.S."/>
            <person name="Shirouzu T."/>
            <person name="Yoshinaga Y."/>
            <person name="Martin F.M."/>
            <person name="Grigoriev I.V."/>
            <person name="Hibbett D.S."/>
        </authorList>
    </citation>
    <scope>NUCLEOTIDE SEQUENCE [LARGE SCALE GENOMIC DNA]</scope>
    <source>
        <strain evidence="1 2">HHB12733</strain>
    </source>
</reference>
<dbReference type="SUPFAM" id="SSF48452">
    <property type="entry name" value="TPR-like"/>
    <property type="match status" value="1"/>
</dbReference>
<organism evidence="1 2">
    <name type="scientific">Calocera cornea HHB12733</name>
    <dbReference type="NCBI Taxonomy" id="1353952"/>
    <lineage>
        <taxon>Eukaryota</taxon>
        <taxon>Fungi</taxon>
        <taxon>Dikarya</taxon>
        <taxon>Basidiomycota</taxon>
        <taxon>Agaricomycotina</taxon>
        <taxon>Dacrymycetes</taxon>
        <taxon>Dacrymycetales</taxon>
        <taxon>Dacrymycetaceae</taxon>
        <taxon>Calocera</taxon>
    </lineage>
</organism>
<dbReference type="Proteomes" id="UP000076842">
    <property type="component" value="Unassembled WGS sequence"/>
</dbReference>
<dbReference type="EMBL" id="KV423984">
    <property type="protein sequence ID" value="KZT56071.1"/>
    <property type="molecule type" value="Genomic_DNA"/>
</dbReference>
<protein>
    <submittedName>
        <fullName evidence="1">Uncharacterized protein</fullName>
    </submittedName>
</protein>
<dbReference type="AlphaFoldDB" id="A0A165F2U8"/>
<keyword evidence="2" id="KW-1185">Reference proteome</keyword>
<dbReference type="OrthoDB" id="431454at2759"/>
<dbReference type="InParanoid" id="A0A165F2U8"/>